<evidence type="ECO:0000313" key="2">
    <source>
        <dbReference type="EMBL" id="CAF0792119.1"/>
    </source>
</evidence>
<sequence>MIVLDIHKFEPKKKYVEELVDTDESDEESDEGDGSDNTDSDEVVDPLLRIGRTLEIVEDVVTQKDKKRDM</sequence>
<dbReference type="EMBL" id="CAJNOC010000690">
    <property type="protein sequence ID" value="CAF0792119.1"/>
    <property type="molecule type" value="Genomic_DNA"/>
</dbReference>
<accession>A0A813RYN1</accession>
<reference evidence="2" key="1">
    <citation type="submission" date="2021-02" db="EMBL/GenBank/DDBJ databases">
        <authorList>
            <person name="Nowell W R."/>
        </authorList>
    </citation>
    <scope>NUCLEOTIDE SEQUENCE</scope>
    <source>
        <strain evidence="2">Ploen Becks lab</strain>
    </source>
</reference>
<name>A0A813RYN1_9BILA</name>
<protein>
    <submittedName>
        <fullName evidence="2">Uncharacterized protein</fullName>
    </submittedName>
</protein>
<dbReference type="AlphaFoldDB" id="A0A813RYN1"/>
<evidence type="ECO:0000256" key="1">
    <source>
        <dbReference type="SAM" id="MobiDB-lite"/>
    </source>
</evidence>
<comment type="caution">
    <text evidence="2">The sequence shown here is derived from an EMBL/GenBank/DDBJ whole genome shotgun (WGS) entry which is preliminary data.</text>
</comment>
<feature type="compositionally biased region" description="Acidic residues" evidence="1">
    <location>
        <begin position="18"/>
        <end position="44"/>
    </location>
</feature>
<gene>
    <name evidence="2" type="ORF">OXX778_LOCUS6023</name>
</gene>
<feature type="region of interest" description="Disordered" evidence="1">
    <location>
        <begin position="17"/>
        <end position="45"/>
    </location>
</feature>
<organism evidence="2 3">
    <name type="scientific">Brachionus calyciflorus</name>
    <dbReference type="NCBI Taxonomy" id="104777"/>
    <lineage>
        <taxon>Eukaryota</taxon>
        <taxon>Metazoa</taxon>
        <taxon>Spiralia</taxon>
        <taxon>Gnathifera</taxon>
        <taxon>Rotifera</taxon>
        <taxon>Eurotatoria</taxon>
        <taxon>Monogononta</taxon>
        <taxon>Pseudotrocha</taxon>
        <taxon>Ploima</taxon>
        <taxon>Brachionidae</taxon>
        <taxon>Brachionus</taxon>
    </lineage>
</organism>
<proteinExistence type="predicted"/>
<evidence type="ECO:0000313" key="3">
    <source>
        <dbReference type="Proteomes" id="UP000663879"/>
    </source>
</evidence>
<dbReference type="Proteomes" id="UP000663879">
    <property type="component" value="Unassembled WGS sequence"/>
</dbReference>
<keyword evidence="3" id="KW-1185">Reference proteome</keyword>